<dbReference type="GO" id="GO:0046872">
    <property type="term" value="F:metal ion binding"/>
    <property type="evidence" value="ECO:0007669"/>
    <property type="project" value="UniProtKB-KW"/>
</dbReference>
<gene>
    <name evidence="5" type="ORF">MYP_3673</name>
</gene>
<dbReference type="SMART" id="SM00729">
    <property type="entry name" value="Elp3"/>
    <property type="match status" value="1"/>
</dbReference>
<dbReference type="Pfam" id="PF04055">
    <property type="entry name" value="Radical_SAM"/>
    <property type="match status" value="1"/>
</dbReference>
<dbReference type="AlphaFoldDB" id="A0A098LJ06"/>
<name>A0A098LJ06_9BACT</name>
<dbReference type="SFLD" id="SFLDS00029">
    <property type="entry name" value="Radical_SAM"/>
    <property type="match status" value="1"/>
</dbReference>
<dbReference type="RefSeq" id="WP_045466385.1">
    <property type="nucleotide sequence ID" value="NZ_BBLT01000008.1"/>
</dbReference>
<evidence type="ECO:0000256" key="2">
    <source>
        <dbReference type="ARBA" id="ARBA00023004"/>
    </source>
</evidence>
<dbReference type="STRING" id="153721.MYP_3673"/>
<dbReference type="InterPro" id="IPR058240">
    <property type="entry name" value="rSAM_sf"/>
</dbReference>
<dbReference type="SUPFAM" id="SSF102114">
    <property type="entry name" value="Radical SAM enzymes"/>
    <property type="match status" value="1"/>
</dbReference>
<dbReference type="Gene3D" id="3.80.30.30">
    <property type="match status" value="1"/>
</dbReference>
<accession>A0A098LJ06</accession>
<dbReference type="PANTHER" id="PTHR43432">
    <property type="entry name" value="SLR0285 PROTEIN"/>
    <property type="match status" value="1"/>
</dbReference>
<evidence type="ECO:0000313" key="6">
    <source>
        <dbReference type="Proteomes" id="UP000030185"/>
    </source>
</evidence>
<feature type="domain" description="Radical SAM core" evidence="4">
    <location>
        <begin position="56"/>
        <end position="296"/>
    </location>
</feature>
<protein>
    <submittedName>
        <fullName evidence="5">Radical SAM protein</fullName>
    </submittedName>
</protein>
<dbReference type="Proteomes" id="UP000030185">
    <property type="component" value="Unassembled WGS sequence"/>
</dbReference>
<comment type="caution">
    <text evidence="5">The sequence shown here is derived from an EMBL/GenBank/DDBJ whole genome shotgun (WGS) entry which is preliminary data.</text>
</comment>
<dbReference type="NCBIfam" id="NF033668">
    <property type="entry name" value="rSAM_PA0069"/>
    <property type="match status" value="1"/>
</dbReference>
<evidence type="ECO:0000259" key="4">
    <source>
        <dbReference type="PROSITE" id="PS51918"/>
    </source>
</evidence>
<keyword evidence="1" id="KW-0479">Metal-binding</keyword>
<dbReference type="PANTHER" id="PTHR43432:SF3">
    <property type="entry name" value="SLR0285 PROTEIN"/>
    <property type="match status" value="1"/>
</dbReference>
<dbReference type="GO" id="GO:0051536">
    <property type="term" value="F:iron-sulfur cluster binding"/>
    <property type="evidence" value="ECO:0007669"/>
    <property type="project" value="UniProtKB-KW"/>
</dbReference>
<reference evidence="5 6" key="1">
    <citation type="submission" date="2014-09" db="EMBL/GenBank/DDBJ databases">
        <title>Sporocytophaga myxococcoides PG-01 genome sequencing.</title>
        <authorList>
            <person name="Liu L."/>
            <person name="Gao P.J."/>
            <person name="Chen G.J."/>
            <person name="Wang L.S."/>
        </authorList>
    </citation>
    <scope>NUCLEOTIDE SEQUENCE [LARGE SCALE GENOMIC DNA]</scope>
    <source>
        <strain evidence="5 6">PG-01</strain>
    </source>
</reference>
<dbReference type="PROSITE" id="PS51918">
    <property type="entry name" value="RADICAL_SAM"/>
    <property type="match status" value="1"/>
</dbReference>
<proteinExistence type="predicted"/>
<evidence type="ECO:0000313" key="5">
    <source>
        <dbReference type="EMBL" id="GAL86444.1"/>
    </source>
</evidence>
<keyword evidence="3" id="KW-0411">Iron-sulfur</keyword>
<keyword evidence="6" id="KW-1185">Reference proteome</keyword>
<keyword evidence="2" id="KW-0408">Iron</keyword>
<dbReference type="SFLD" id="SFLDG01084">
    <property type="entry name" value="Uncharacterised_Radical_SAM_Su"/>
    <property type="match status" value="1"/>
</dbReference>
<sequence>MAENSIKGRGAQINSKNPYLKDTYVTEHIEGLDEPLLSNKATTFLKEHPKKIVNKIDSPDLRGMYSMNPYQGCEHGCTYCYARNTHQYYGMSAGLDFERKIIMKMNAPTLLEKFFDHKDYTPEPIMLAGNTDCYQPVERKTGITRRLLEVFLKYKHPVSIITKNSLILRDLDLLKELNDDNLVHVNISITSLDESLRQQLEPRTATSHNRLKAVEALASNGIPVNVMVAPIIPSLNSAEIPEIIKEAAARGASSAAYTMVRLNGSIGEIFENWIHQAYPERAEKVLNQIKECHGGTLNDSRFGTRMKGEGPIAEAIADLFHVSAQKYLGGRKMKPLNLAVFKRPEKGQLSLF</sequence>
<dbReference type="CDD" id="cd01335">
    <property type="entry name" value="Radical_SAM"/>
    <property type="match status" value="1"/>
</dbReference>
<dbReference type="InterPro" id="IPR007197">
    <property type="entry name" value="rSAM"/>
</dbReference>
<organism evidence="5 6">
    <name type="scientific">Sporocytophaga myxococcoides</name>
    <dbReference type="NCBI Taxonomy" id="153721"/>
    <lineage>
        <taxon>Bacteria</taxon>
        <taxon>Pseudomonadati</taxon>
        <taxon>Bacteroidota</taxon>
        <taxon>Cytophagia</taxon>
        <taxon>Cytophagales</taxon>
        <taxon>Cytophagaceae</taxon>
        <taxon>Sporocytophaga</taxon>
    </lineage>
</organism>
<dbReference type="InterPro" id="IPR040086">
    <property type="entry name" value="MJ0683-like"/>
</dbReference>
<dbReference type="GO" id="GO:0003824">
    <property type="term" value="F:catalytic activity"/>
    <property type="evidence" value="ECO:0007669"/>
    <property type="project" value="InterPro"/>
</dbReference>
<dbReference type="InterPro" id="IPR006638">
    <property type="entry name" value="Elp3/MiaA/NifB-like_rSAM"/>
</dbReference>
<evidence type="ECO:0000256" key="3">
    <source>
        <dbReference type="ARBA" id="ARBA00023014"/>
    </source>
</evidence>
<evidence type="ECO:0000256" key="1">
    <source>
        <dbReference type="ARBA" id="ARBA00022723"/>
    </source>
</evidence>
<dbReference type="eggNOG" id="COG1533">
    <property type="taxonomic scope" value="Bacteria"/>
</dbReference>
<dbReference type="EMBL" id="BBLT01000008">
    <property type="protein sequence ID" value="GAL86444.1"/>
    <property type="molecule type" value="Genomic_DNA"/>
</dbReference>